<evidence type="ECO:0000313" key="1">
    <source>
        <dbReference type="EMBL" id="SIR34027.1"/>
    </source>
</evidence>
<organism evidence="1 2">
    <name type="scientific">Paracoccus thiocyanatus</name>
    <dbReference type="NCBI Taxonomy" id="34006"/>
    <lineage>
        <taxon>Bacteria</taxon>
        <taxon>Pseudomonadati</taxon>
        <taxon>Pseudomonadota</taxon>
        <taxon>Alphaproteobacteria</taxon>
        <taxon>Rhodobacterales</taxon>
        <taxon>Paracoccaceae</taxon>
        <taxon>Paracoccus</taxon>
    </lineage>
</organism>
<dbReference type="Proteomes" id="UP000323956">
    <property type="component" value="Unassembled WGS sequence"/>
</dbReference>
<name>A0A1N7A4L9_9RHOB</name>
<dbReference type="AlphaFoldDB" id="A0A1N7A4L9"/>
<proteinExistence type="predicted"/>
<evidence type="ECO:0000313" key="2">
    <source>
        <dbReference type="Proteomes" id="UP000323956"/>
    </source>
</evidence>
<sequence length="108" mass="12102">MGLGRHARLQSQFHGAKHGLFVMVQHQGQDIDHFAVPARLAQYLRLQQTEGLRHFHEGSTIAQRAGFALNDCQIVAPIIDDAPRLARVIWAMLTTGKEYRDAERAMAA</sequence>
<dbReference type="EMBL" id="FTMK01000042">
    <property type="protein sequence ID" value="SIR34027.1"/>
    <property type="molecule type" value="Genomic_DNA"/>
</dbReference>
<reference evidence="1 2" key="1">
    <citation type="submission" date="2017-01" db="EMBL/GenBank/DDBJ databases">
        <authorList>
            <person name="Varghese N."/>
            <person name="Submissions S."/>
        </authorList>
    </citation>
    <scope>NUCLEOTIDE SEQUENCE [LARGE SCALE GENOMIC DNA]</scope>
    <source>
        <strain evidence="1 2">ATCC 700171</strain>
    </source>
</reference>
<accession>A0A1N7A4L9</accession>
<gene>
    <name evidence="1" type="ORF">SAMN05421641_1428</name>
</gene>
<protein>
    <submittedName>
        <fullName evidence="1">Uncharacterized protein</fullName>
    </submittedName>
</protein>